<dbReference type="AlphaFoldDB" id="A0AAW1GK20"/>
<evidence type="ECO:0000259" key="1">
    <source>
        <dbReference type="Pfam" id="PF12274"/>
    </source>
</evidence>
<comment type="caution">
    <text evidence="2">The sequence shown here is derived from an EMBL/GenBank/DDBJ whole genome shotgun (WGS) entry which is preliminary data.</text>
</comment>
<dbReference type="Pfam" id="PF12274">
    <property type="entry name" value="DUF3615"/>
    <property type="match status" value="1"/>
</dbReference>
<reference evidence="2 3" key="1">
    <citation type="submission" date="2024-03" db="EMBL/GenBank/DDBJ databases">
        <title>WGS assembly of Saponaria officinalis var. Norfolk2.</title>
        <authorList>
            <person name="Jenkins J."/>
            <person name="Shu S."/>
            <person name="Grimwood J."/>
            <person name="Barry K."/>
            <person name="Goodstein D."/>
            <person name="Schmutz J."/>
            <person name="Leebens-Mack J."/>
            <person name="Osbourn A."/>
        </authorList>
    </citation>
    <scope>NUCLEOTIDE SEQUENCE [LARGE SCALE GENOMIC DNA]</scope>
    <source>
        <strain evidence="3">cv. Norfolk2</strain>
        <strain evidence="2">JIC</strain>
        <tissue evidence="2">Leaf</tissue>
    </source>
</reference>
<name>A0AAW1GK20_SAPOF</name>
<organism evidence="2 3">
    <name type="scientific">Saponaria officinalis</name>
    <name type="common">Common soapwort</name>
    <name type="synonym">Lychnis saponaria</name>
    <dbReference type="NCBI Taxonomy" id="3572"/>
    <lineage>
        <taxon>Eukaryota</taxon>
        <taxon>Viridiplantae</taxon>
        <taxon>Streptophyta</taxon>
        <taxon>Embryophyta</taxon>
        <taxon>Tracheophyta</taxon>
        <taxon>Spermatophyta</taxon>
        <taxon>Magnoliopsida</taxon>
        <taxon>eudicotyledons</taxon>
        <taxon>Gunneridae</taxon>
        <taxon>Pentapetalae</taxon>
        <taxon>Caryophyllales</taxon>
        <taxon>Caryophyllaceae</taxon>
        <taxon>Caryophylleae</taxon>
        <taxon>Saponaria</taxon>
    </lineage>
</organism>
<accession>A0AAW1GK20</accession>
<evidence type="ECO:0000313" key="3">
    <source>
        <dbReference type="Proteomes" id="UP001443914"/>
    </source>
</evidence>
<evidence type="ECO:0000313" key="2">
    <source>
        <dbReference type="EMBL" id="KAK9665057.1"/>
    </source>
</evidence>
<dbReference type="InterPro" id="IPR022059">
    <property type="entry name" value="DUF3615"/>
</dbReference>
<protein>
    <recommendedName>
        <fullName evidence="1">DUF3615 domain-containing protein</fullName>
    </recommendedName>
</protein>
<gene>
    <name evidence="2" type="ORF">RND81_14G087500</name>
</gene>
<dbReference type="PANTHER" id="PTHR34710">
    <property type="entry name" value="OS03G0834100 PROTEIN"/>
    <property type="match status" value="1"/>
</dbReference>
<dbReference type="EMBL" id="JBDFQZ010000014">
    <property type="protein sequence ID" value="KAK9665057.1"/>
    <property type="molecule type" value="Genomic_DNA"/>
</dbReference>
<feature type="domain" description="DUF3615" evidence="1">
    <location>
        <begin position="101"/>
        <end position="200"/>
    </location>
</feature>
<dbReference type="PANTHER" id="PTHR34710:SF20">
    <property type="entry name" value="OS10G0550200 PROTEIN"/>
    <property type="match status" value="1"/>
</dbReference>
<dbReference type="Proteomes" id="UP001443914">
    <property type="component" value="Unassembled WGS sequence"/>
</dbReference>
<keyword evidence="3" id="KW-1185">Reference proteome</keyword>
<proteinExistence type="predicted"/>
<sequence length="225" mass="25956">MRMRVEVNGDNSNTRGWLIDKNNRRRLDVFYTDYNTKLFVEDGTLIEEKIKRSSTTETHLSDSDKEEQYARLSEYYLCTTPPESPRPTVEERDHSQTIEAAKVALEYYNKKHHTHYELAKPVLSNGSLWNGGLWIHANFTAFDSSNKTHGDSDAKLFFAELKVSRKFGVRKDVVTACRPFNGSKRTTSCEMCEGGDIAHPTSRFRQGLYETKPRDLRPRRNGRAV</sequence>
<dbReference type="EMBL" id="JBDFQZ010000014">
    <property type="protein sequence ID" value="KAK9665058.1"/>
    <property type="molecule type" value="Genomic_DNA"/>
</dbReference>